<evidence type="ECO:0000256" key="1">
    <source>
        <dbReference type="ARBA" id="ARBA00022741"/>
    </source>
</evidence>
<name>A0A2I2G2U0_9EURO</name>
<keyword evidence="8" id="KW-1185">Reference proteome</keyword>
<evidence type="ECO:0000259" key="5">
    <source>
        <dbReference type="PROSITE" id="PS51192"/>
    </source>
</evidence>
<evidence type="ECO:0000313" key="8">
    <source>
        <dbReference type="Proteomes" id="UP000234275"/>
    </source>
</evidence>
<dbReference type="VEuPathDB" id="FungiDB:P170DRAFT_428415"/>
<feature type="compositionally biased region" description="Basic and acidic residues" evidence="4">
    <location>
        <begin position="89"/>
        <end position="98"/>
    </location>
</feature>
<dbReference type="SMART" id="SM00487">
    <property type="entry name" value="DEXDc"/>
    <property type="match status" value="1"/>
</dbReference>
<dbReference type="SMART" id="SM00490">
    <property type="entry name" value="HELICc"/>
    <property type="match status" value="1"/>
</dbReference>
<dbReference type="InterPro" id="IPR038718">
    <property type="entry name" value="SNF2-like_sf"/>
</dbReference>
<reference evidence="7 8" key="1">
    <citation type="submission" date="2016-12" db="EMBL/GenBank/DDBJ databases">
        <title>The genomes of Aspergillus section Nigri reveals drivers in fungal speciation.</title>
        <authorList>
            <consortium name="DOE Joint Genome Institute"/>
            <person name="Vesth T.C."/>
            <person name="Nybo J."/>
            <person name="Theobald S."/>
            <person name="Brandl J."/>
            <person name="Frisvad J.C."/>
            <person name="Nielsen K.F."/>
            <person name="Lyhne E.K."/>
            <person name="Kogle M.E."/>
            <person name="Kuo A."/>
            <person name="Riley R."/>
            <person name="Clum A."/>
            <person name="Nolan M."/>
            <person name="Lipzen A."/>
            <person name="Salamov A."/>
            <person name="Henrissat B."/>
            <person name="Wiebenga A."/>
            <person name="De Vries R.P."/>
            <person name="Grigoriev I.V."/>
            <person name="Mortensen U.H."/>
            <person name="Andersen M.R."/>
            <person name="Baker S.E."/>
        </authorList>
    </citation>
    <scope>NUCLEOTIDE SEQUENCE [LARGE SCALE GENOMIC DNA]</scope>
    <source>
        <strain evidence="7 8">IBT 23096</strain>
    </source>
</reference>
<feature type="region of interest" description="Disordered" evidence="4">
    <location>
        <begin position="810"/>
        <end position="829"/>
    </location>
</feature>
<dbReference type="GeneID" id="36555538"/>
<dbReference type="Proteomes" id="UP000234275">
    <property type="component" value="Unassembled WGS sequence"/>
</dbReference>
<dbReference type="InterPro" id="IPR014001">
    <property type="entry name" value="Helicase_ATP-bd"/>
</dbReference>
<feature type="compositionally biased region" description="Low complexity" evidence="4">
    <location>
        <begin position="1"/>
        <end position="46"/>
    </location>
</feature>
<dbReference type="InterPro" id="IPR001650">
    <property type="entry name" value="Helicase_C-like"/>
</dbReference>
<dbReference type="PROSITE" id="PS51192">
    <property type="entry name" value="HELICASE_ATP_BIND_1"/>
    <property type="match status" value="1"/>
</dbReference>
<dbReference type="InterPro" id="IPR000330">
    <property type="entry name" value="SNF2_N"/>
</dbReference>
<dbReference type="GO" id="GO:0005524">
    <property type="term" value="F:ATP binding"/>
    <property type="evidence" value="ECO:0007669"/>
    <property type="project" value="InterPro"/>
</dbReference>
<evidence type="ECO:0008006" key="9">
    <source>
        <dbReference type="Google" id="ProtNLM"/>
    </source>
</evidence>
<dbReference type="SUPFAM" id="SSF52540">
    <property type="entry name" value="P-loop containing nucleoside triphosphate hydrolases"/>
    <property type="match status" value="2"/>
</dbReference>
<keyword evidence="1" id="KW-0547">Nucleotide-binding</keyword>
<feature type="domain" description="Helicase ATP-binding" evidence="5">
    <location>
        <begin position="167"/>
        <end position="343"/>
    </location>
</feature>
<dbReference type="InterPro" id="IPR027417">
    <property type="entry name" value="P-loop_NTPase"/>
</dbReference>
<evidence type="ECO:0000256" key="3">
    <source>
        <dbReference type="ARBA" id="ARBA00022840"/>
    </source>
</evidence>
<gene>
    <name evidence="7" type="ORF">P170DRAFT_428415</name>
</gene>
<dbReference type="CDD" id="cd17919">
    <property type="entry name" value="DEXHc_Snf"/>
    <property type="match status" value="1"/>
</dbReference>
<dbReference type="InterPro" id="IPR049730">
    <property type="entry name" value="SNF2/RAD54-like_C"/>
</dbReference>
<comment type="caution">
    <text evidence="7">The sequence shown here is derived from an EMBL/GenBank/DDBJ whole genome shotgun (WGS) entry which is preliminary data.</text>
</comment>
<dbReference type="Pfam" id="PF00176">
    <property type="entry name" value="SNF2-rel_dom"/>
    <property type="match status" value="1"/>
</dbReference>
<evidence type="ECO:0000256" key="2">
    <source>
        <dbReference type="ARBA" id="ARBA00022801"/>
    </source>
</evidence>
<feature type="compositionally biased region" description="Polar residues" evidence="4">
    <location>
        <begin position="74"/>
        <end position="83"/>
    </location>
</feature>
<evidence type="ECO:0000259" key="6">
    <source>
        <dbReference type="PROSITE" id="PS51194"/>
    </source>
</evidence>
<dbReference type="PROSITE" id="PS51194">
    <property type="entry name" value="HELICASE_CTER"/>
    <property type="match status" value="1"/>
</dbReference>
<keyword evidence="3" id="KW-0067">ATP-binding</keyword>
<feature type="domain" description="Helicase C-terminal" evidence="6">
    <location>
        <begin position="519"/>
        <end position="672"/>
    </location>
</feature>
<dbReference type="OrthoDB" id="288590at2759"/>
<dbReference type="CDD" id="cd15566">
    <property type="entry name" value="PHD3_NSD"/>
    <property type="match status" value="1"/>
</dbReference>
<proteinExistence type="predicted"/>
<evidence type="ECO:0000313" key="7">
    <source>
        <dbReference type="EMBL" id="PLB47204.1"/>
    </source>
</evidence>
<dbReference type="Pfam" id="PF00271">
    <property type="entry name" value="Helicase_C"/>
    <property type="match status" value="1"/>
</dbReference>
<protein>
    <recommendedName>
        <fullName evidence="9">Chromatin remodeling complex WSTF-ISWI, small subunit</fullName>
    </recommendedName>
</protein>
<dbReference type="RefSeq" id="XP_024702506.1">
    <property type="nucleotide sequence ID" value="XM_024847839.1"/>
</dbReference>
<dbReference type="AlphaFoldDB" id="A0A2I2G2U0"/>
<dbReference type="CDD" id="cd18793">
    <property type="entry name" value="SF2_C_SNF"/>
    <property type="match status" value="1"/>
</dbReference>
<sequence>MESPMGSPNTPSTPSTPSVRGHLLASLLSSPVTASPSSPASSVQTPPTSPLQSEDSNYKSRTPDGSPDIYASIFRSQNEQSQLAGRRSNHPESSENATHEINRRKKNFFAAISNLLFPLLEDSDLEYVDELVHYADAEIVPFERVEHPKGVKAVLKPHQREGLDFLVYLRRNGIGGILADDMGLGKTIQTLALFQHVRENDLKSDEAPFLVVCPLSVIKTWVSEIEKWTPGLAAIKFHGTAEEREKTKALVRRAKNSKRGISSVVDIVIASYETLIADIVWFQRAFVWKYVVLDEGHRIKNGQSRRAQILGRVRAEFKLVLTGTPIQNNLKELWSILNWLYPEVFIRSTERTFDEAFSLNGGRFDRPFLERIKRVLNVIMLRRDKESPGINLNIPTKTETIISVPLSPLQHSWYLRILTGAEALLDGSEKSSFLRRIHEYKQASGLQLPETKDVANDASGSSQAPQAQKRKIRILDNILMELRKCSIHPYLLDDAIPDPYTLEPHIVNNSGKFVVLQKFLHHFVLAERKKVVIFSGFDQALNLCEDLVSMLDTTDHNKCVRLDGKTPSAMRNLSLYLFQNDPRYMVFLVSIRAGGEGLNLISSSTVVFLDEDWNPQVMKQAESRVHRIGQTKPVEIFRIQAKGTVEEQMARRLVKKAYLANTITGTAERDLETYSPMQSLGFGGYESESRSAWSDGLDDLFGAMASGSVRSFGTGDLNNCDWTSVLELCGVRQHGPDSPQSSFSIDAEKAWMERSARVRTNLYNGETVDTSGRSLSLNPEKVPVSLCRADRRIGKERIVMIDGFAVSKQSLTEGNPAPKAKKTASSQKMSHESVRQAQVLHISFGQLTVQKCFSCHGHNPIDCAICPRAFHQKCLEDIDMLKWSINRIICPQHACYECGKKAPQAGGLLFPCLKCVKAYCEDCLNWPGTKFVGENRLHKDLGHAPSSSFYIECVGCTQKDLKRYLRHEMVGSVKRARLSDWRSMWHGARRGSVGIGS</sequence>
<organism evidence="7 8">
    <name type="scientific">Aspergillus steynii IBT 23096</name>
    <dbReference type="NCBI Taxonomy" id="1392250"/>
    <lineage>
        <taxon>Eukaryota</taxon>
        <taxon>Fungi</taxon>
        <taxon>Dikarya</taxon>
        <taxon>Ascomycota</taxon>
        <taxon>Pezizomycotina</taxon>
        <taxon>Eurotiomycetes</taxon>
        <taxon>Eurotiomycetidae</taxon>
        <taxon>Eurotiales</taxon>
        <taxon>Aspergillaceae</taxon>
        <taxon>Aspergillus</taxon>
        <taxon>Aspergillus subgen. Circumdati</taxon>
    </lineage>
</organism>
<dbReference type="PANTHER" id="PTHR10799">
    <property type="entry name" value="SNF2/RAD54 HELICASE FAMILY"/>
    <property type="match status" value="1"/>
</dbReference>
<dbReference type="Gene3D" id="3.30.40.10">
    <property type="entry name" value="Zinc/RING finger domain, C3HC4 (zinc finger)"/>
    <property type="match status" value="1"/>
</dbReference>
<accession>A0A2I2G2U0</accession>
<dbReference type="InterPro" id="IPR013083">
    <property type="entry name" value="Znf_RING/FYVE/PHD"/>
</dbReference>
<dbReference type="GO" id="GO:0016787">
    <property type="term" value="F:hydrolase activity"/>
    <property type="evidence" value="ECO:0007669"/>
    <property type="project" value="UniProtKB-KW"/>
</dbReference>
<dbReference type="Gene3D" id="3.40.50.10810">
    <property type="entry name" value="Tandem AAA-ATPase domain"/>
    <property type="match status" value="1"/>
</dbReference>
<keyword evidence="2" id="KW-0378">Hydrolase</keyword>
<dbReference type="EMBL" id="MSFO01000006">
    <property type="protein sequence ID" value="PLB47204.1"/>
    <property type="molecule type" value="Genomic_DNA"/>
</dbReference>
<dbReference type="Gene3D" id="3.40.50.300">
    <property type="entry name" value="P-loop containing nucleotide triphosphate hydrolases"/>
    <property type="match status" value="1"/>
</dbReference>
<dbReference type="STRING" id="1392250.A0A2I2G2U0"/>
<feature type="region of interest" description="Disordered" evidence="4">
    <location>
        <begin position="1"/>
        <end position="98"/>
    </location>
</feature>
<evidence type="ECO:0000256" key="4">
    <source>
        <dbReference type="SAM" id="MobiDB-lite"/>
    </source>
</evidence>